<name>A0A8J2Z5T0_9GAMM</name>
<sequence>MNQTTLPELNSDERLRVAEMYAHIAKVIANNKSPISFKRFMQEALYAPNLGYYTANKPKLGESGDFMTAPMSSSLFGQTFAIQFADILPKLGDNPVIVEFGAGTGKFALDCLQKLTSLNALPHAYYIIELSPDLKLEQQSLLKSIGDYYQHIHWLDKLPTEKLNAIVFANEVIDAMPVELISIKGKAAKRMMVDQQQDQFIWCDQEITDPLLAAAIKRLPLENLLFINGYQTEINLWIEPWLTSIHSVLNRGVVFICDYGYQRDLYYSSARIKGTLQCYFKHHVHDNPLIYTGVQDITAHVDFTTVAECAESLGFVLDGFATQGSFLSQAGIMCAYEKQQTDLNEKEKLRLNQELKLLTLSTELAENFKVMALSVDYDDVIEAFDDIDVSYLL</sequence>
<dbReference type="Proteomes" id="UP000636949">
    <property type="component" value="Unassembled WGS sequence"/>
</dbReference>
<organism evidence="3 4">
    <name type="scientific">Cysteiniphilum litorale</name>
    <dbReference type="NCBI Taxonomy" id="2056700"/>
    <lineage>
        <taxon>Bacteria</taxon>
        <taxon>Pseudomonadati</taxon>
        <taxon>Pseudomonadota</taxon>
        <taxon>Gammaproteobacteria</taxon>
        <taxon>Thiotrichales</taxon>
        <taxon>Fastidiosibacteraceae</taxon>
        <taxon>Cysteiniphilum</taxon>
    </lineage>
</organism>
<dbReference type="PANTHER" id="PTHR12049:SF7">
    <property type="entry name" value="PROTEIN ARGININE METHYLTRANSFERASE NDUFAF7, MITOCHONDRIAL"/>
    <property type="match status" value="1"/>
</dbReference>
<dbReference type="GO" id="GO:0035243">
    <property type="term" value="F:protein-arginine omega-N symmetric methyltransferase activity"/>
    <property type="evidence" value="ECO:0007669"/>
    <property type="project" value="TreeGrafter"/>
</dbReference>
<dbReference type="OrthoDB" id="9794208at2"/>
<keyword evidence="1 3" id="KW-0489">Methyltransferase</keyword>
<dbReference type="InterPro" id="IPR038375">
    <property type="entry name" value="NDUFAF7_sf"/>
</dbReference>
<dbReference type="PANTHER" id="PTHR12049">
    <property type="entry name" value="PROTEIN ARGININE METHYLTRANSFERASE NDUFAF7, MITOCHONDRIAL"/>
    <property type="match status" value="1"/>
</dbReference>
<dbReference type="EMBL" id="BMJS01000024">
    <property type="protein sequence ID" value="GGG02171.1"/>
    <property type="molecule type" value="Genomic_DNA"/>
</dbReference>
<dbReference type="AlphaFoldDB" id="A0A8J2Z5T0"/>
<evidence type="ECO:0000313" key="3">
    <source>
        <dbReference type="EMBL" id="GGG02171.1"/>
    </source>
</evidence>
<reference evidence="3" key="2">
    <citation type="submission" date="2020-09" db="EMBL/GenBank/DDBJ databases">
        <authorList>
            <person name="Sun Q."/>
            <person name="Zhou Y."/>
        </authorList>
    </citation>
    <scope>NUCLEOTIDE SEQUENCE</scope>
    <source>
        <strain evidence="3">CGMCC 1.15758</strain>
    </source>
</reference>
<dbReference type="Gene3D" id="3.40.50.12710">
    <property type="match status" value="1"/>
</dbReference>
<keyword evidence="2" id="KW-0808">Transferase</keyword>
<keyword evidence="4" id="KW-1185">Reference proteome</keyword>
<dbReference type="InterPro" id="IPR003788">
    <property type="entry name" value="NDUFAF7"/>
</dbReference>
<gene>
    <name evidence="3" type="ORF">GCM10010995_19510</name>
</gene>
<proteinExistence type="predicted"/>
<evidence type="ECO:0000313" key="4">
    <source>
        <dbReference type="Proteomes" id="UP000636949"/>
    </source>
</evidence>
<dbReference type="SUPFAM" id="SSF53335">
    <property type="entry name" value="S-adenosyl-L-methionine-dependent methyltransferases"/>
    <property type="match status" value="1"/>
</dbReference>
<dbReference type="Pfam" id="PF02636">
    <property type="entry name" value="Methyltransf_28"/>
    <property type="match status" value="1"/>
</dbReference>
<dbReference type="RefSeq" id="WP_117003277.1">
    <property type="nucleotide sequence ID" value="NZ_BMJS01000024.1"/>
</dbReference>
<accession>A0A8J2Z5T0</accession>
<reference evidence="3" key="1">
    <citation type="journal article" date="2014" name="Int. J. Syst. Evol. Microbiol.">
        <title>Complete genome sequence of Corynebacterium casei LMG S-19264T (=DSM 44701T), isolated from a smear-ripened cheese.</title>
        <authorList>
            <consortium name="US DOE Joint Genome Institute (JGI-PGF)"/>
            <person name="Walter F."/>
            <person name="Albersmeier A."/>
            <person name="Kalinowski J."/>
            <person name="Ruckert C."/>
        </authorList>
    </citation>
    <scope>NUCLEOTIDE SEQUENCE</scope>
    <source>
        <strain evidence="3">CGMCC 1.15758</strain>
    </source>
</reference>
<evidence type="ECO:0000256" key="1">
    <source>
        <dbReference type="ARBA" id="ARBA00022603"/>
    </source>
</evidence>
<evidence type="ECO:0000256" key="2">
    <source>
        <dbReference type="ARBA" id="ARBA00022679"/>
    </source>
</evidence>
<dbReference type="InterPro" id="IPR029063">
    <property type="entry name" value="SAM-dependent_MTases_sf"/>
</dbReference>
<comment type="caution">
    <text evidence="3">The sequence shown here is derived from an EMBL/GenBank/DDBJ whole genome shotgun (WGS) entry which is preliminary data.</text>
</comment>
<protein>
    <submittedName>
        <fullName evidence="3">SAM-dependent methyltransferase</fullName>
    </submittedName>
</protein>
<dbReference type="GO" id="GO:0032259">
    <property type="term" value="P:methylation"/>
    <property type="evidence" value="ECO:0007669"/>
    <property type="project" value="UniProtKB-KW"/>
</dbReference>